<protein>
    <submittedName>
        <fullName evidence="4">Retrovirus-related Pol polyprotein from transposon 17.6</fullName>
    </submittedName>
</protein>
<dbReference type="FunFam" id="3.30.420.10:FF:000032">
    <property type="entry name" value="Retrovirus-related Pol polyprotein from transposon 297-like Protein"/>
    <property type="match status" value="1"/>
</dbReference>
<dbReference type="FunFam" id="3.10.20.370:FF:000001">
    <property type="entry name" value="Retrovirus-related Pol polyprotein from transposon 17.6-like protein"/>
    <property type="match status" value="1"/>
</dbReference>
<proteinExistence type="predicted"/>
<dbReference type="OrthoDB" id="10051637at2759"/>
<dbReference type="SUPFAM" id="SSF56672">
    <property type="entry name" value="DNA/RNA polymerases"/>
    <property type="match status" value="1"/>
</dbReference>
<dbReference type="PROSITE" id="PS50878">
    <property type="entry name" value="RT_POL"/>
    <property type="match status" value="1"/>
</dbReference>
<dbReference type="PROSITE" id="PS50994">
    <property type="entry name" value="INTEGRASE"/>
    <property type="match status" value="1"/>
</dbReference>
<dbReference type="Pfam" id="PF00078">
    <property type="entry name" value="RVT_1"/>
    <property type="match status" value="1"/>
</dbReference>
<dbReference type="InterPro" id="IPR043502">
    <property type="entry name" value="DNA/RNA_pol_sf"/>
</dbReference>
<feature type="domain" description="Integrase catalytic" evidence="3">
    <location>
        <begin position="840"/>
        <end position="999"/>
    </location>
</feature>
<dbReference type="CDD" id="cd01647">
    <property type="entry name" value="RT_LTR"/>
    <property type="match status" value="1"/>
</dbReference>
<dbReference type="PANTHER" id="PTHR37984">
    <property type="entry name" value="PROTEIN CBG26694"/>
    <property type="match status" value="1"/>
</dbReference>
<dbReference type="FunFam" id="3.30.70.270:FF:000020">
    <property type="entry name" value="Transposon Tf2-6 polyprotein-like Protein"/>
    <property type="match status" value="1"/>
</dbReference>
<organism evidence="4 5">
    <name type="scientific">Mytilus edulis</name>
    <name type="common">Blue mussel</name>
    <dbReference type="NCBI Taxonomy" id="6550"/>
    <lineage>
        <taxon>Eukaryota</taxon>
        <taxon>Metazoa</taxon>
        <taxon>Spiralia</taxon>
        <taxon>Lophotrochozoa</taxon>
        <taxon>Mollusca</taxon>
        <taxon>Bivalvia</taxon>
        <taxon>Autobranchia</taxon>
        <taxon>Pteriomorphia</taxon>
        <taxon>Mytilida</taxon>
        <taxon>Mytiloidea</taxon>
        <taxon>Mytilidae</taxon>
        <taxon>Mytilinae</taxon>
        <taxon>Mytilus</taxon>
    </lineage>
</organism>
<dbReference type="GO" id="GO:0015074">
    <property type="term" value="P:DNA integration"/>
    <property type="evidence" value="ECO:0007669"/>
    <property type="project" value="InterPro"/>
</dbReference>
<dbReference type="InterPro" id="IPR000477">
    <property type="entry name" value="RT_dom"/>
</dbReference>
<dbReference type="AlphaFoldDB" id="A0A8S3QIT3"/>
<feature type="domain" description="Reverse transcriptase" evidence="2">
    <location>
        <begin position="231"/>
        <end position="410"/>
    </location>
</feature>
<reference evidence="4" key="1">
    <citation type="submission" date="2021-03" db="EMBL/GenBank/DDBJ databases">
        <authorList>
            <person name="Bekaert M."/>
        </authorList>
    </citation>
    <scope>NUCLEOTIDE SEQUENCE</scope>
</reference>
<dbReference type="Gene3D" id="3.10.20.370">
    <property type="match status" value="1"/>
</dbReference>
<name>A0A8S3QIT3_MYTED</name>
<dbReference type="InterPro" id="IPR036397">
    <property type="entry name" value="RNaseH_sf"/>
</dbReference>
<dbReference type="InterPro" id="IPR041577">
    <property type="entry name" value="RT_RNaseH_2"/>
</dbReference>
<sequence length="1217" mass="139222">MTGLLGMDFFEQYEVNMQISNLTMTIEGYKIKLFKQPYDSCANVKISKLMVIPPDSEYTVEAYIKGNVEKKLTILEPYKSLQKRGLLVARSVYDASSEVVQINTINLTDETIILDKDTLVGRLEPVKSISTLNDIQIDSNLETNKNDNIPEHLKVMIEKASLELKNEEKLKFQNLILTFQDIFLGPDLKLGRTDLVSHSIDTENAKPVKIPPRRIPISQKQVVEKEIDRLLEADLIEPSNSPWSAPILLVTKKDGSIRFCVDYRGLNSVTVKDSYPLPRIDTSLDSLGGNRWYHTVDLASGYWQCPMEPDSKTKTAFSSHKGLFQFKVLPMGCCNSAATFERLMELVLRGYQWIRCLCYLDDVIIFGPDFDSALENLRLVFERLRSANLKLKPSKCSFFQKEVSFLGHVVSEKGIGCDKSKIDSVQKWPIPRTMTEIRSFLGLAGYYRKFIPNFSEVASPLTRLTKKAVKFQWDTSCQNAFEKLKESLVSAPILAYPEGEGEFILDTDASGSGIGAVLSQIQNGEEKVISYASKTLNDAQRKYCTTRRELLAVVMFVKYFRHFLWGRHFKIRTDHASLVWLKNFKDPEGILARWLTVLDTYDFTLEHRKGSLHTNADSLSRKPHRQCQRLDCPDCTNNSVVKISKSVDSTYSPSKRILQSDQEKTQKLKQSEKCGKVLALQETNDGSNWIKNWSTEEMIKLQKEDVSIGKILELKTAFENKPPKIEVEGQAYGCRVLWSLWESLFVRENLLYQKVETEKKNEPQIVLVAPKEVRSEIFKELHCKRTAGHLGRDKTLQSVKRRFFWPGMSKDIASWCKECDQCARGKPGPGLGRAPLQQSAVGSPFDRIGVDIMGPCPVTKDGNEYIIVLSDYFTKWVEAFSVVNHTALTVADKLVTEVMCRFGVPTSIHSDQGREFESDLFKYVCQLLEIEKTRTAPYRPNSDGLVERMNRTLKQMLSIFVNENRNDWDDHLPFLLMAYRATIHDSTGYSPFFMMFGRDMMCPIDVVTGNSPDEINANCPVQYVEWLKCTLENTYSFATKYLSRAASRQKKNYDRGVKPRRLVEGDFVWRWYPPFANVKFGLGWTGPYKIEKKISEVSYRIRKNPKSKTLVVHIDHLKPRIGRDTPEAWQHELPIEIENDQLNVALDQTIESDAIENESVDEIPVDDMEFEIESREDEINAGYASDLMITPEVKRTRCGRAVKEPMKYSPLDNYSCT</sequence>
<dbReference type="Proteomes" id="UP000683360">
    <property type="component" value="Unassembled WGS sequence"/>
</dbReference>
<dbReference type="InterPro" id="IPR054465">
    <property type="entry name" value="Integrase_p58-like_C"/>
</dbReference>
<dbReference type="GO" id="GO:0003824">
    <property type="term" value="F:catalytic activity"/>
    <property type="evidence" value="ECO:0007669"/>
    <property type="project" value="UniProtKB-KW"/>
</dbReference>
<dbReference type="Gene3D" id="3.10.10.10">
    <property type="entry name" value="HIV Type 1 Reverse Transcriptase, subunit A, domain 1"/>
    <property type="match status" value="1"/>
</dbReference>
<evidence type="ECO:0000313" key="4">
    <source>
        <dbReference type="EMBL" id="CAG2195453.1"/>
    </source>
</evidence>
<comment type="caution">
    <text evidence="4">The sequence shown here is derived from an EMBL/GenBank/DDBJ whole genome shotgun (WGS) entry which is preliminary data.</text>
</comment>
<dbReference type="PANTHER" id="PTHR37984:SF5">
    <property type="entry name" value="PROTEIN NYNRIN-LIKE"/>
    <property type="match status" value="1"/>
</dbReference>
<dbReference type="InterPro" id="IPR041588">
    <property type="entry name" value="Integrase_H2C2"/>
</dbReference>
<dbReference type="InterPro" id="IPR012337">
    <property type="entry name" value="RNaseH-like_sf"/>
</dbReference>
<dbReference type="Gene3D" id="3.30.70.270">
    <property type="match status" value="2"/>
</dbReference>
<dbReference type="InterPro" id="IPR001584">
    <property type="entry name" value="Integrase_cat-core"/>
</dbReference>
<dbReference type="Pfam" id="PF17919">
    <property type="entry name" value="RT_RNaseH_2"/>
    <property type="match status" value="1"/>
</dbReference>
<evidence type="ECO:0000313" key="5">
    <source>
        <dbReference type="Proteomes" id="UP000683360"/>
    </source>
</evidence>
<evidence type="ECO:0000259" key="2">
    <source>
        <dbReference type="PROSITE" id="PS50878"/>
    </source>
</evidence>
<dbReference type="Pfam" id="PF22938">
    <property type="entry name" value="Integrase_p58_C"/>
    <property type="match status" value="1"/>
</dbReference>
<evidence type="ECO:0000259" key="3">
    <source>
        <dbReference type="PROSITE" id="PS50994"/>
    </source>
</evidence>
<dbReference type="CDD" id="cd09274">
    <property type="entry name" value="RNase_HI_RT_Ty3"/>
    <property type="match status" value="1"/>
</dbReference>
<evidence type="ECO:0000256" key="1">
    <source>
        <dbReference type="ARBA" id="ARBA00023268"/>
    </source>
</evidence>
<dbReference type="FunFam" id="1.10.340.70:FF:000001">
    <property type="entry name" value="Retrovirus-related Pol polyprotein from transposon gypsy-like Protein"/>
    <property type="match status" value="1"/>
</dbReference>
<dbReference type="SUPFAM" id="SSF53098">
    <property type="entry name" value="Ribonuclease H-like"/>
    <property type="match status" value="1"/>
</dbReference>
<keyword evidence="1" id="KW-0511">Multifunctional enzyme</keyword>
<dbReference type="Pfam" id="PF00665">
    <property type="entry name" value="rve"/>
    <property type="match status" value="1"/>
</dbReference>
<dbReference type="Gene3D" id="3.30.420.10">
    <property type="entry name" value="Ribonuclease H-like superfamily/Ribonuclease H"/>
    <property type="match status" value="1"/>
</dbReference>
<dbReference type="EMBL" id="CAJPWZ010000520">
    <property type="protein sequence ID" value="CAG2195453.1"/>
    <property type="molecule type" value="Genomic_DNA"/>
</dbReference>
<accession>A0A8S3QIT3</accession>
<dbReference type="Gene3D" id="1.10.340.70">
    <property type="match status" value="1"/>
</dbReference>
<keyword evidence="5" id="KW-1185">Reference proteome</keyword>
<gene>
    <name evidence="4" type="ORF">MEDL_10438</name>
</gene>
<dbReference type="GO" id="GO:0003676">
    <property type="term" value="F:nucleic acid binding"/>
    <property type="evidence" value="ECO:0007669"/>
    <property type="project" value="InterPro"/>
</dbReference>
<dbReference type="Pfam" id="PF17921">
    <property type="entry name" value="Integrase_H2C2"/>
    <property type="match status" value="1"/>
</dbReference>
<dbReference type="InterPro" id="IPR043128">
    <property type="entry name" value="Rev_trsase/Diguanyl_cyclase"/>
</dbReference>
<dbReference type="InterPro" id="IPR050951">
    <property type="entry name" value="Retrovirus_Pol_polyprotein"/>
</dbReference>